<evidence type="ECO:0000313" key="4">
    <source>
        <dbReference type="Proteomes" id="UP000815325"/>
    </source>
</evidence>
<dbReference type="Gene3D" id="3.30.565.10">
    <property type="entry name" value="Histidine kinase-like ATPase, C-terminal domain"/>
    <property type="match status" value="1"/>
</dbReference>
<feature type="compositionally biased region" description="Low complexity" evidence="1">
    <location>
        <begin position="190"/>
        <end position="206"/>
    </location>
</feature>
<feature type="domain" description="Sacsin/Nov" evidence="2">
    <location>
        <begin position="312"/>
        <end position="409"/>
    </location>
</feature>
<feature type="non-terminal residue" evidence="3">
    <location>
        <position position="540"/>
    </location>
</feature>
<evidence type="ECO:0000256" key="1">
    <source>
        <dbReference type="SAM" id="MobiDB-lite"/>
    </source>
</evidence>
<sequence length="540" mass="58796">MSPAATVATLLGCVVQEGHCSKALLRSLASSVARQFNNEAEFHGGRDNAKGALCSFVLHCMQLLPAALRPQLTQHVLLAPLIDFMHGDAHAATSQILRCACAAIQQQQQLQDGSIVIPQLLPMLHQLGMQLGVSAWMEHYSEAVWDAGTAAVAGGMSNSLHADQGSTKMSATLEVAGAVGLVENGSSADPQLGPQPSSSSQGYQEEGGAVKSLGAVAAAEEEGKGDQGLIEDAQHTFGEAARDGTMAPQLQLCREGKELDGGELAAKEAKALAFLQKLRRERFYLDVDLTEDMQRMKAQFEDVFGATLKTLAEDLYSKDIHFLMELIQNADDCKYATSTPSLRFEIHADRIVVKSNEIGFDEVNVKAICIMGQSSKRDVQGYIGQKGIGFKSVFVITDTPTIHSNGFHFKFDVNLDPKFGYIVPIPVAPLPIEQHNVQETATCFELPLKLEFQGKTPKSTGLRANFSSISPLLLLFLRKLRRICVYDAGAQKELTLQKWQDSANPNCVHLRTLNGSSELTTKWLLVGKDLHFDPPIKRRK</sequence>
<comment type="caution">
    <text evidence="3">The sequence shown here is derived from an EMBL/GenBank/DDBJ whole genome shotgun (WGS) entry which is preliminary data.</text>
</comment>
<reference evidence="3" key="1">
    <citation type="submission" date="2017-08" db="EMBL/GenBank/DDBJ databases">
        <authorList>
            <person name="Polle J.E."/>
            <person name="Barry K."/>
            <person name="Cushman J."/>
            <person name="Schmutz J."/>
            <person name="Tran D."/>
            <person name="Hathwaick L.T."/>
            <person name="Yim W.C."/>
            <person name="Jenkins J."/>
            <person name="Mckie-Krisberg Z.M."/>
            <person name="Prochnik S."/>
            <person name="Lindquist E."/>
            <person name="Dockter R.B."/>
            <person name="Adam C."/>
            <person name="Molina H."/>
            <person name="Bunkerborg J."/>
            <person name="Jin E."/>
            <person name="Buchheim M."/>
            <person name="Magnuson J."/>
        </authorList>
    </citation>
    <scope>NUCLEOTIDE SEQUENCE</scope>
    <source>
        <strain evidence="3">CCAP 19/18</strain>
    </source>
</reference>
<keyword evidence="4" id="KW-1185">Reference proteome</keyword>
<organism evidence="3 4">
    <name type="scientific">Dunaliella salina</name>
    <name type="common">Green alga</name>
    <name type="synonym">Protococcus salinus</name>
    <dbReference type="NCBI Taxonomy" id="3046"/>
    <lineage>
        <taxon>Eukaryota</taxon>
        <taxon>Viridiplantae</taxon>
        <taxon>Chlorophyta</taxon>
        <taxon>core chlorophytes</taxon>
        <taxon>Chlorophyceae</taxon>
        <taxon>CS clade</taxon>
        <taxon>Chlamydomonadales</taxon>
        <taxon>Dunaliellaceae</taxon>
        <taxon>Dunaliella</taxon>
    </lineage>
</organism>
<protein>
    <recommendedName>
        <fullName evidence="2">Sacsin/Nov domain-containing protein</fullName>
    </recommendedName>
</protein>
<accession>A0ABQ7GGH3</accession>
<dbReference type="PANTHER" id="PTHR32387:SF0">
    <property type="entry name" value="PROTEIN NO VEIN"/>
    <property type="match status" value="1"/>
</dbReference>
<dbReference type="InterPro" id="IPR052957">
    <property type="entry name" value="Auxin_embryo_med"/>
</dbReference>
<evidence type="ECO:0000313" key="3">
    <source>
        <dbReference type="EMBL" id="KAF5833707.1"/>
    </source>
</evidence>
<dbReference type="EMBL" id="MU069795">
    <property type="protein sequence ID" value="KAF5833707.1"/>
    <property type="molecule type" value="Genomic_DNA"/>
</dbReference>
<evidence type="ECO:0000259" key="2">
    <source>
        <dbReference type="Pfam" id="PF25794"/>
    </source>
</evidence>
<dbReference type="InterPro" id="IPR036890">
    <property type="entry name" value="HATPase_C_sf"/>
</dbReference>
<dbReference type="SUPFAM" id="SSF55874">
    <property type="entry name" value="ATPase domain of HSP90 chaperone/DNA topoisomerase II/histidine kinase"/>
    <property type="match status" value="1"/>
</dbReference>
<dbReference type="Proteomes" id="UP000815325">
    <property type="component" value="Unassembled WGS sequence"/>
</dbReference>
<dbReference type="Pfam" id="PF25794">
    <property type="entry name" value="SACS"/>
    <property type="match status" value="1"/>
</dbReference>
<gene>
    <name evidence="3" type="ORF">DUNSADRAFT_9905</name>
</gene>
<proteinExistence type="predicted"/>
<feature type="region of interest" description="Disordered" evidence="1">
    <location>
        <begin position="184"/>
        <end position="206"/>
    </location>
</feature>
<name>A0ABQ7GGH3_DUNSA</name>
<dbReference type="NCBIfam" id="NF047352">
    <property type="entry name" value="P_loop_sacsin"/>
    <property type="match status" value="1"/>
</dbReference>
<dbReference type="InterPro" id="IPR058210">
    <property type="entry name" value="SACS/Nov_dom"/>
</dbReference>
<dbReference type="PANTHER" id="PTHR32387">
    <property type="entry name" value="WU:FJ29H11"/>
    <property type="match status" value="1"/>
</dbReference>